<proteinExistence type="predicted"/>
<dbReference type="EMBL" id="HG966617">
    <property type="protein sequence ID" value="CDO60957.1"/>
    <property type="molecule type" value="Genomic_DNA"/>
</dbReference>
<organism evidence="1 2">
    <name type="scientific">Candidatus Phaeomarinibacter ectocarpi</name>
    <dbReference type="NCBI Taxonomy" id="1458461"/>
    <lineage>
        <taxon>Bacteria</taxon>
        <taxon>Pseudomonadati</taxon>
        <taxon>Pseudomonadota</taxon>
        <taxon>Alphaproteobacteria</taxon>
        <taxon>Hyphomicrobiales</taxon>
        <taxon>Parvibaculaceae</taxon>
        <taxon>Candidatus Phaeomarinibacter</taxon>
    </lineage>
</organism>
<protein>
    <submittedName>
        <fullName evidence="1">Uncharacterized protein</fullName>
    </submittedName>
</protein>
<keyword evidence="2" id="KW-1185">Reference proteome</keyword>
<name>X5MEH5_9HYPH</name>
<reference evidence="1 2" key="1">
    <citation type="journal article" date="2014" name="Front. Genet.">
        <title>Genome and metabolic network of "Candidatus Phaeomarinobacter ectocarpi" Ec32, a new candidate genus of Alphaproteobacteria frequently associated with brown algae.</title>
        <authorList>
            <person name="Dittami S.M."/>
            <person name="Barbeyron T."/>
            <person name="Boyen C."/>
            <person name="Cambefort J."/>
            <person name="Collet G."/>
            <person name="Delage L."/>
            <person name="Gobet A."/>
            <person name="Groisillier A."/>
            <person name="Leblanc C."/>
            <person name="Michel G."/>
            <person name="Scornet D."/>
            <person name="Siegel A."/>
            <person name="Tapia J.E."/>
            <person name="Tonon T."/>
        </authorList>
    </citation>
    <scope>NUCLEOTIDE SEQUENCE [LARGE SCALE GENOMIC DNA]</scope>
    <source>
        <strain evidence="1 2">Ec32</strain>
    </source>
</reference>
<dbReference type="HOGENOM" id="CLU_2732543_0_0_5"/>
<evidence type="ECO:0000313" key="2">
    <source>
        <dbReference type="Proteomes" id="UP000032160"/>
    </source>
</evidence>
<dbReference type="AlphaFoldDB" id="X5MEH5"/>
<gene>
    <name evidence="1" type="ORF">BN1012_Phect2744</name>
</gene>
<sequence>MAEKPKFRKPLPKRFNAAMTEEAYAKLRRFAADTGLSNNYVLTTLLEYADELIDPAAFQRCVDEMLEKARV</sequence>
<dbReference type="Proteomes" id="UP000032160">
    <property type="component" value="Chromosome I"/>
</dbReference>
<dbReference type="RefSeq" id="WP_197538340.1">
    <property type="nucleotide sequence ID" value="NZ_HG966617.1"/>
</dbReference>
<evidence type="ECO:0000313" key="1">
    <source>
        <dbReference type="EMBL" id="CDO60957.1"/>
    </source>
</evidence>
<accession>X5MEH5</accession>
<dbReference type="STRING" id="1458461.BN1012_Phect2744"/>
<dbReference type="KEGG" id="pect:BN1012_Phect2744"/>